<dbReference type="InterPro" id="IPR000905">
    <property type="entry name" value="Gcp-like_dom"/>
</dbReference>
<evidence type="ECO:0000313" key="3">
    <source>
        <dbReference type="EMBL" id="GGL82883.1"/>
    </source>
</evidence>
<accession>A0A917SK88</accession>
<sequence>MGRLPVADRLTLGVDTSTQVQVGLSDGKQVLASRTYDDPKRHVEQLAPLLSTMITEIGLDVTAVTGIVVGVGPGPYTGLRVGIATARVLGSVLGVRVRGVCSLDVLAVQWQRGERPDGDFLIATDARRREVYWARYGADGVRVDGPSVGRPDQLPALPVAGPAGLVHPELASADRTRLDGPTRLDGGVLALAGPELPDAGIEPLYLRSPDAAPPGPRKSVLAHPRALR</sequence>
<proteinExistence type="predicted"/>
<dbReference type="Pfam" id="PF00814">
    <property type="entry name" value="TsaD"/>
    <property type="match status" value="1"/>
</dbReference>
<protein>
    <submittedName>
        <fullName evidence="3">tRNA (Adenosine(37)-N6)-threonylcarbamoyltransferase complex dimerization subunit type 1 TsaB</fullName>
    </submittedName>
</protein>
<dbReference type="Proteomes" id="UP000613840">
    <property type="component" value="Unassembled WGS sequence"/>
</dbReference>
<reference evidence="3" key="2">
    <citation type="submission" date="2020-09" db="EMBL/GenBank/DDBJ databases">
        <authorList>
            <person name="Sun Q."/>
            <person name="Zhou Y."/>
        </authorList>
    </citation>
    <scope>NUCLEOTIDE SEQUENCE</scope>
    <source>
        <strain evidence="3">CGMCC 4.7306</strain>
    </source>
</reference>
<organism evidence="3 4">
    <name type="scientific">Microlunatus endophyticus</name>
    <dbReference type="NCBI Taxonomy" id="1716077"/>
    <lineage>
        <taxon>Bacteria</taxon>
        <taxon>Bacillati</taxon>
        <taxon>Actinomycetota</taxon>
        <taxon>Actinomycetes</taxon>
        <taxon>Propionibacteriales</taxon>
        <taxon>Propionibacteriaceae</taxon>
        <taxon>Microlunatus</taxon>
    </lineage>
</organism>
<dbReference type="EMBL" id="BMMZ01000019">
    <property type="protein sequence ID" value="GGL82883.1"/>
    <property type="molecule type" value="Genomic_DNA"/>
</dbReference>
<dbReference type="GO" id="GO:0002949">
    <property type="term" value="P:tRNA threonylcarbamoyladenosine modification"/>
    <property type="evidence" value="ECO:0007669"/>
    <property type="project" value="InterPro"/>
</dbReference>
<keyword evidence="4" id="KW-1185">Reference proteome</keyword>
<dbReference type="InterPro" id="IPR022496">
    <property type="entry name" value="T6A_TsaB"/>
</dbReference>
<dbReference type="AlphaFoldDB" id="A0A917SK88"/>
<evidence type="ECO:0000313" key="4">
    <source>
        <dbReference type="Proteomes" id="UP000613840"/>
    </source>
</evidence>
<comment type="caution">
    <text evidence="3">The sequence shown here is derived from an EMBL/GenBank/DDBJ whole genome shotgun (WGS) entry which is preliminary data.</text>
</comment>
<reference evidence="3" key="1">
    <citation type="journal article" date="2014" name="Int. J. Syst. Evol. Microbiol.">
        <title>Complete genome sequence of Corynebacterium casei LMG S-19264T (=DSM 44701T), isolated from a smear-ripened cheese.</title>
        <authorList>
            <consortium name="US DOE Joint Genome Institute (JGI-PGF)"/>
            <person name="Walter F."/>
            <person name="Albersmeier A."/>
            <person name="Kalinowski J."/>
            <person name="Ruckert C."/>
        </authorList>
    </citation>
    <scope>NUCLEOTIDE SEQUENCE</scope>
    <source>
        <strain evidence="3">CGMCC 4.7306</strain>
    </source>
</reference>
<feature type="domain" description="Gcp-like" evidence="2">
    <location>
        <begin position="40"/>
        <end position="159"/>
    </location>
</feature>
<dbReference type="SUPFAM" id="SSF53067">
    <property type="entry name" value="Actin-like ATPase domain"/>
    <property type="match status" value="2"/>
</dbReference>
<dbReference type="Gene3D" id="3.30.420.40">
    <property type="match status" value="1"/>
</dbReference>
<dbReference type="NCBIfam" id="TIGR03725">
    <property type="entry name" value="T6A_YeaZ"/>
    <property type="match status" value="1"/>
</dbReference>
<dbReference type="InterPro" id="IPR043129">
    <property type="entry name" value="ATPase_NBD"/>
</dbReference>
<evidence type="ECO:0000256" key="1">
    <source>
        <dbReference type="SAM" id="MobiDB-lite"/>
    </source>
</evidence>
<name>A0A917SK88_9ACTN</name>
<evidence type="ECO:0000259" key="2">
    <source>
        <dbReference type="Pfam" id="PF00814"/>
    </source>
</evidence>
<gene>
    <name evidence="3" type="ORF">GCM10011575_46450</name>
</gene>
<feature type="region of interest" description="Disordered" evidence="1">
    <location>
        <begin position="202"/>
        <end position="228"/>
    </location>
</feature>